<organism evidence="1 2">
    <name type="scientific">Phyllostomus discolor</name>
    <name type="common">pale spear-nosed bat</name>
    <dbReference type="NCBI Taxonomy" id="89673"/>
    <lineage>
        <taxon>Eukaryota</taxon>
        <taxon>Metazoa</taxon>
        <taxon>Chordata</taxon>
        <taxon>Craniata</taxon>
        <taxon>Vertebrata</taxon>
        <taxon>Euteleostomi</taxon>
        <taxon>Mammalia</taxon>
        <taxon>Eutheria</taxon>
        <taxon>Laurasiatheria</taxon>
        <taxon>Chiroptera</taxon>
        <taxon>Yangochiroptera</taxon>
        <taxon>Phyllostomidae</taxon>
        <taxon>Phyllostominae</taxon>
        <taxon>Phyllostomus</taxon>
    </lineage>
</organism>
<proteinExistence type="predicted"/>
<dbReference type="EMBL" id="JABVXQ010000007">
    <property type="protein sequence ID" value="KAF6099892.1"/>
    <property type="molecule type" value="Genomic_DNA"/>
</dbReference>
<evidence type="ECO:0000313" key="2">
    <source>
        <dbReference type="Proteomes" id="UP000664940"/>
    </source>
</evidence>
<dbReference type="AlphaFoldDB" id="A0A834E3B5"/>
<protein>
    <submittedName>
        <fullName evidence="1">Uncharacterized protein</fullName>
    </submittedName>
</protein>
<evidence type="ECO:0000313" key="1">
    <source>
        <dbReference type="EMBL" id="KAF6099892.1"/>
    </source>
</evidence>
<reference evidence="1 2" key="1">
    <citation type="journal article" date="2020" name="Nature">
        <title>Six reference-quality genomes reveal evolution of bat adaptations.</title>
        <authorList>
            <person name="Jebb D."/>
            <person name="Huang Z."/>
            <person name="Pippel M."/>
            <person name="Hughes G.M."/>
            <person name="Lavrichenko K."/>
            <person name="Devanna P."/>
            <person name="Winkler S."/>
            <person name="Jermiin L.S."/>
            <person name="Skirmuntt E.C."/>
            <person name="Katzourakis A."/>
            <person name="Burkitt-Gray L."/>
            <person name="Ray D.A."/>
            <person name="Sullivan K.A.M."/>
            <person name="Roscito J.G."/>
            <person name="Kirilenko B.M."/>
            <person name="Davalos L.M."/>
            <person name="Corthals A.P."/>
            <person name="Power M.L."/>
            <person name="Jones G."/>
            <person name="Ransome R.D."/>
            <person name="Dechmann D.K.N."/>
            <person name="Locatelli A.G."/>
            <person name="Puechmaille S.J."/>
            <person name="Fedrigo O."/>
            <person name="Jarvis E.D."/>
            <person name="Hiller M."/>
            <person name="Vernes S.C."/>
            <person name="Myers E.W."/>
            <person name="Teeling E.C."/>
        </authorList>
    </citation>
    <scope>NUCLEOTIDE SEQUENCE [LARGE SCALE GENOMIC DNA]</scope>
    <source>
        <strain evidence="1">Bat1K_MPI-CBG_1</strain>
    </source>
</reference>
<comment type="caution">
    <text evidence="1">The sequence shown here is derived from an EMBL/GenBank/DDBJ whole genome shotgun (WGS) entry which is preliminary data.</text>
</comment>
<name>A0A834E3B5_9CHIR</name>
<dbReference type="Proteomes" id="UP000664940">
    <property type="component" value="Unassembled WGS sequence"/>
</dbReference>
<accession>A0A834E3B5</accession>
<gene>
    <name evidence="1" type="ORF">HJG60_011616</name>
</gene>
<sequence>MVFTLWWGPEAGNPGETAAQTAMQCDRSFSGQETGDCLFPGNLRFEALVTCRTVLVHIRVQDVSDGRGLPASPRSRKMPRAAWVELKRSAPNFFSPRQRAEGRGQGRSGFQGLLFQGSHEKRHDLGYPEVRKFWRAE</sequence>